<feature type="region of interest" description="Disordered" evidence="1">
    <location>
        <begin position="348"/>
        <end position="376"/>
    </location>
</feature>
<feature type="compositionally biased region" description="Low complexity" evidence="1">
    <location>
        <begin position="364"/>
        <end position="376"/>
    </location>
</feature>
<dbReference type="EMBL" id="JABBWD010000035">
    <property type="protein sequence ID" value="KAG1775285.1"/>
    <property type="molecule type" value="Genomic_DNA"/>
</dbReference>
<protein>
    <submittedName>
        <fullName evidence="2">Uncharacterized protein</fullName>
    </submittedName>
</protein>
<gene>
    <name evidence="2" type="ORF">EV702DRAFT_1119919</name>
</gene>
<dbReference type="OrthoDB" id="2745718at2759"/>
<evidence type="ECO:0000313" key="2">
    <source>
        <dbReference type="EMBL" id="KAG1775285.1"/>
    </source>
</evidence>
<dbReference type="AlphaFoldDB" id="A0A9P6ZR50"/>
<reference evidence="2" key="1">
    <citation type="journal article" date="2020" name="New Phytol.">
        <title>Comparative genomics reveals dynamic genome evolution in host specialist ectomycorrhizal fungi.</title>
        <authorList>
            <person name="Lofgren L.A."/>
            <person name="Nguyen N.H."/>
            <person name="Vilgalys R."/>
            <person name="Ruytinx J."/>
            <person name="Liao H.L."/>
            <person name="Branco S."/>
            <person name="Kuo A."/>
            <person name="LaButti K."/>
            <person name="Lipzen A."/>
            <person name="Andreopoulos W."/>
            <person name="Pangilinan J."/>
            <person name="Riley R."/>
            <person name="Hundley H."/>
            <person name="Na H."/>
            <person name="Barry K."/>
            <person name="Grigoriev I.V."/>
            <person name="Stajich J.E."/>
            <person name="Kennedy P.G."/>
        </authorList>
    </citation>
    <scope>NUCLEOTIDE SEQUENCE</scope>
    <source>
        <strain evidence="2">DOB743</strain>
    </source>
</reference>
<evidence type="ECO:0000256" key="1">
    <source>
        <dbReference type="SAM" id="MobiDB-lite"/>
    </source>
</evidence>
<name>A0A9P6ZR50_9AGAM</name>
<proteinExistence type="predicted"/>
<accession>A0A9P6ZR50</accession>
<comment type="caution">
    <text evidence="2">The sequence shown here is derived from an EMBL/GenBank/DDBJ whole genome shotgun (WGS) entry which is preliminary data.</text>
</comment>
<evidence type="ECO:0000313" key="3">
    <source>
        <dbReference type="Proteomes" id="UP000714275"/>
    </source>
</evidence>
<dbReference type="Proteomes" id="UP000714275">
    <property type="component" value="Unassembled WGS sequence"/>
</dbReference>
<sequence length="376" mass="42326">MSSLKASASLWQSDFHLNTVFEEQVVVSTFYGHPALPWPQSGRKCGLWWMSVQGGLFIRDYSTNTKISRTCAIHSLSSQRQVNFLTIDPLQDLVVIVSLPIIVTDAEQDYRAFWVECQSASSQRPHPDSVCASLECKHTFDVRDMYHVDLIGESAICGDRIFIYYYIENRHAEPAPATFMQVIDWRKGCTKSHLLLDHPQGFQHKFHVVNQRTIVAIRSSLITVHTLQEFDESLRPRLTYLLPKRRHLSVSSIHVSPSFCGTTARTDLMPGHVPSLESQIIVLEFISDSRTPAVILVIDTVIFSGTALQSETHVKILWSDWGPQHTRCFPHDPSYKISVIGSKMAYALPQGHTPEPGKNSPPRITSTSISGTSINE</sequence>
<keyword evidence="3" id="KW-1185">Reference proteome</keyword>
<organism evidence="2 3">
    <name type="scientific">Suillus placidus</name>
    <dbReference type="NCBI Taxonomy" id="48579"/>
    <lineage>
        <taxon>Eukaryota</taxon>
        <taxon>Fungi</taxon>
        <taxon>Dikarya</taxon>
        <taxon>Basidiomycota</taxon>
        <taxon>Agaricomycotina</taxon>
        <taxon>Agaricomycetes</taxon>
        <taxon>Agaricomycetidae</taxon>
        <taxon>Boletales</taxon>
        <taxon>Suillineae</taxon>
        <taxon>Suillaceae</taxon>
        <taxon>Suillus</taxon>
    </lineage>
</organism>